<sequence length="68" mass="7916">MSYLNIHISNNLNDGDIIIRISQTKELEEGERDGVFEFEQSDDFKDKLRDNLDVNIGKDVMIIWGDKD</sequence>
<reference evidence="1 2" key="1">
    <citation type="submission" date="2024-03" db="EMBL/GenBank/DDBJ databases">
        <title>Mouse gut bacterial collection (mGBC) of GemPharmatech.</title>
        <authorList>
            <person name="He Y."/>
            <person name="Dong L."/>
            <person name="Wu D."/>
            <person name="Gao X."/>
            <person name="Lin Z."/>
        </authorList>
    </citation>
    <scope>NUCLEOTIDE SEQUENCE [LARGE SCALE GENOMIC DNA]</scope>
    <source>
        <strain evidence="1 2">20-218</strain>
    </source>
</reference>
<dbReference type="EMBL" id="JBCLSQ010000052">
    <property type="protein sequence ID" value="MEY8539070.1"/>
    <property type="molecule type" value="Genomic_DNA"/>
</dbReference>
<evidence type="ECO:0008006" key="3">
    <source>
        <dbReference type="Google" id="ProtNLM"/>
    </source>
</evidence>
<dbReference type="RefSeq" id="WP_202231654.1">
    <property type="nucleotide sequence ID" value="NZ_JBCLSQ010000052.1"/>
</dbReference>
<proteinExistence type="predicted"/>
<evidence type="ECO:0000313" key="2">
    <source>
        <dbReference type="Proteomes" id="UP001565242"/>
    </source>
</evidence>
<name>A0ABV4DC79_9LACT</name>
<dbReference type="Proteomes" id="UP001565242">
    <property type="component" value="Unassembled WGS sequence"/>
</dbReference>
<keyword evidence="2" id="KW-1185">Reference proteome</keyword>
<protein>
    <recommendedName>
        <fullName evidence="3">Phage protein</fullName>
    </recommendedName>
</protein>
<comment type="caution">
    <text evidence="1">The sequence shown here is derived from an EMBL/GenBank/DDBJ whole genome shotgun (WGS) entry which is preliminary data.</text>
</comment>
<organism evidence="1 2">
    <name type="scientific">Lactococcus muris</name>
    <dbReference type="NCBI Taxonomy" id="2941330"/>
    <lineage>
        <taxon>Bacteria</taxon>
        <taxon>Bacillati</taxon>
        <taxon>Bacillota</taxon>
        <taxon>Bacilli</taxon>
        <taxon>Lactobacillales</taxon>
        <taxon>Streptococcaceae</taxon>
        <taxon>Lactococcus</taxon>
    </lineage>
</organism>
<gene>
    <name evidence="1" type="ORF">AALM99_11670</name>
</gene>
<evidence type="ECO:0000313" key="1">
    <source>
        <dbReference type="EMBL" id="MEY8539070.1"/>
    </source>
</evidence>
<accession>A0ABV4DC79</accession>